<keyword evidence="2 5" id="KW-0812">Transmembrane</keyword>
<dbReference type="PANTHER" id="PTHR21389:SF0">
    <property type="entry name" value="ETOPOSIDE-INDUCED PROTEIN 2.4 HOMOLOG"/>
    <property type="match status" value="1"/>
</dbReference>
<evidence type="ECO:0000256" key="3">
    <source>
        <dbReference type="ARBA" id="ARBA00022989"/>
    </source>
</evidence>
<protein>
    <recommendedName>
        <fullName evidence="8">Protein EI24 homolog</fullName>
    </recommendedName>
</protein>
<proteinExistence type="predicted"/>
<feature type="transmembrane region" description="Helical" evidence="5">
    <location>
        <begin position="243"/>
        <end position="276"/>
    </location>
</feature>
<evidence type="ECO:0000313" key="6">
    <source>
        <dbReference type="EMBL" id="KAF6147888.1"/>
    </source>
</evidence>
<dbReference type="PANTHER" id="PTHR21389">
    <property type="entry name" value="P53 INDUCED PROTEIN"/>
    <property type="match status" value="1"/>
</dbReference>
<name>A0A7J7LZD5_9MAGN</name>
<evidence type="ECO:0000256" key="5">
    <source>
        <dbReference type="SAM" id="Phobius"/>
    </source>
</evidence>
<dbReference type="InterPro" id="IPR059112">
    <property type="entry name" value="CysZ/EI24"/>
</dbReference>
<feature type="transmembrane region" description="Helical" evidence="5">
    <location>
        <begin position="110"/>
        <end position="131"/>
    </location>
</feature>
<evidence type="ECO:0008006" key="8">
    <source>
        <dbReference type="Google" id="ProtNLM"/>
    </source>
</evidence>
<dbReference type="OrthoDB" id="266518at2759"/>
<dbReference type="GO" id="GO:0016236">
    <property type="term" value="P:macroautophagy"/>
    <property type="evidence" value="ECO:0007669"/>
    <property type="project" value="TreeGrafter"/>
</dbReference>
<comment type="subcellular location">
    <subcellularLocation>
        <location evidence="1">Membrane</location>
        <topology evidence="1">Multi-pass membrane protein</topology>
    </subcellularLocation>
</comment>
<dbReference type="GO" id="GO:0005783">
    <property type="term" value="C:endoplasmic reticulum"/>
    <property type="evidence" value="ECO:0007669"/>
    <property type="project" value="TreeGrafter"/>
</dbReference>
<keyword evidence="7" id="KW-1185">Reference proteome</keyword>
<organism evidence="6 7">
    <name type="scientific">Kingdonia uniflora</name>
    <dbReference type="NCBI Taxonomy" id="39325"/>
    <lineage>
        <taxon>Eukaryota</taxon>
        <taxon>Viridiplantae</taxon>
        <taxon>Streptophyta</taxon>
        <taxon>Embryophyta</taxon>
        <taxon>Tracheophyta</taxon>
        <taxon>Spermatophyta</taxon>
        <taxon>Magnoliopsida</taxon>
        <taxon>Ranunculales</taxon>
        <taxon>Circaeasteraceae</taxon>
        <taxon>Kingdonia</taxon>
    </lineage>
</organism>
<evidence type="ECO:0000256" key="2">
    <source>
        <dbReference type="ARBA" id="ARBA00022692"/>
    </source>
</evidence>
<keyword evidence="4 5" id="KW-0472">Membrane</keyword>
<feature type="transmembrane region" description="Helical" evidence="5">
    <location>
        <begin position="51"/>
        <end position="71"/>
    </location>
</feature>
<evidence type="ECO:0000256" key="1">
    <source>
        <dbReference type="ARBA" id="ARBA00004141"/>
    </source>
</evidence>
<comment type="caution">
    <text evidence="6">The sequence shown here is derived from an EMBL/GenBank/DDBJ whole genome shotgun (WGS) entry which is preliminary data.</text>
</comment>
<dbReference type="Proteomes" id="UP000541444">
    <property type="component" value="Unassembled WGS sequence"/>
</dbReference>
<dbReference type="EMBL" id="JACGCM010001872">
    <property type="protein sequence ID" value="KAF6147888.1"/>
    <property type="molecule type" value="Genomic_DNA"/>
</dbReference>
<sequence length="343" mass="39193">MAITDFMVIVRAKAKQALFLWFEGFIEACCLHRVVIFCFRSKKLSIRTGQCFLLNGFIFLGSIFILNSVVIPTLQWILPHQCQQFGSSDPCSFGGIAKLYSFLHHGLIQLFYIFWFYPLYVFSFVLSNIWYNDIAKYGYAAMGGNDSVIEPSRQKDSSQNPVQLDKPAGLGGVMIGIGEQVYSVLLLSFFFLEVFAAGFVPYVGKTLNFLLLSWMYAYYCFEYKWNLVELGLDKRLDFFESNWAFFFGFGSPCVLAIFFCSPLVSYGVMAILFPLYYDKYDFQFVLTATGSKVEQVISSQRRTRRGAGLGRLPIFYAADTLSMRVLSLFAETPHGRKKEKKDI</sequence>
<evidence type="ECO:0000256" key="4">
    <source>
        <dbReference type="ARBA" id="ARBA00023136"/>
    </source>
</evidence>
<reference evidence="6 7" key="1">
    <citation type="journal article" date="2020" name="IScience">
        <title>Genome Sequencing of the Endangered Kingdonia uniflora (Circaeasteraceae, Ranunculales) Reveals Potential Mechanisms of Evolutionary Specialization.</title>
        <authorList>
            <person name="Sun Y."/>
            <person name="Deng T."/>
            <person name="Zhang A."/>
            <person name="Moore M.J."/>
            <person name="Landis J.B."/>
            <person name="Lin N."/>
            <person name="Zhang H."/>
            <person name="Zhang X."/>
            <person name="Huang J."/>
            <person name="Zhang X."/>
            <person name="Sun H."/>
            <person name="Wang H."/>
        </authorList>
    </citation>
    <scope>NUCLEOTIDE SEQUENCE [LARGE SCALE GENOMIC DNA]</scope>
    <source>
        <strain evidence="6">TB1705</strain>
        <tissue evidence="6">Leaf</tissue>
    </source>
</reference>
<accession>A0A7J7LZD5</accession>
<dbReference type="Pfam" id="PF07264">
    <property type="entry name" value="EI24"/>
    <property type="match status" value="1"/>
</dbReference>
<gene>
    <name evidence="6" type="ORF">GIB67_014468</name>
</gene>
<dbReference type="GO" id="GO:0016020">
    <property type="term" value="C:membrane"/>
    <property type="evidence" value="ECO:0007669"/>
    <property type="project" value="UniProtKB-SubCell"/>
</dbReference>
<feature type="transmembrane region" description="Helical" evidence="5">
    <location>
        <begin position="184"/>
        <end position="204"/>
    </location>
</feature>
<dbReference type="AlphaFoldDB" id="A0A7J7LZD5"/>
<evidence type="ECO:0000313" key="7">
    <source>
        <dbReference type="Proteomes" id="UP000541444"/>
    </source>
</evidence>
<keyword evidence="3 5" id="KW-1133">Transmembrane helix</keyword>